<accession>A0A133XLK5</accession>
<comment type="caution">
    <text evidence="1">The sequence shown here is derived from an EMBL/GenBank/DDBJ whole genome shotgun (WGS) entry which is preliminary data.</text>
</comment>
<dbReference type="InterPro" id="IPR038225">
    <property type="entry name" value="TagF_sf"/>
</dbReference>
<evidence type="ECO:0000313" key="2">
    <source>
        <dbReference type="Proteomes" id="UP000070186"/>
    </source>
</evidence>
<proteinExistence type="predicted"/>
<gene>
    <name evidence="1" type="ORF">AT959_05670</name>
</gene>
<organism evidence="1 2">
    <name type="scientific">Dechloromonas denitrificans</name>
    <dbReference type="NCBI Taxonomy" id="281362"/>
    <lineage>
        <taxon>Bacteria</taxon>
        <taxon>Pseudomonadati</taxon>
        <taxon>Pseudomonadota</taxon>
        <taxon>Betaproteobacteria</taxon>
        <taxon>Rhodocyclales</taxon>
        <taxon>Azonexaceae</taxon>
        <taxon>Dechloromonas</taxon>
    </lineage>
</organism>
<dbReference type="Gene3D" id="3.40.1730.10">
    <property type="entry name" value="pa0076 domain"/>
    <property type="match status" value="1"/>
</dbReference>
<dbReference type="RefSeq" id="WP_066881498.1">
    <property type="nucleotide sequence ID" value="NZ_LODL01000010.1"/>
</dbReference>
<dbReference type="AlphaFoldDB" id="A0A133XLK5"/>
<evidence type="ECO:0008006" key="3">
    <source>
        <dbReference type="Google" id="ProtNLM"/>
    </source>
</evidence>
<keyword evidence="2" id="KW-1185">Reference proteome</keyword>
<dbReference type="EMBL" id="LODL01000010">
    <property type="protein sequence ID" value="KXB31832.1"/>
    <property type="molecule type" value="Genomic_DNA"/>
</dbReference>
<protein>
    <recommendedName>
        <fullName evidence="3">Type VI secretion protein</fullName>
    </recommendedName>
</protein>
<reference evidence="1 2" key="1">
    <citation type="submission" date="2015-12" db="EMBL/GenBank/DDBJ databases">
        <title>Nitrous oxide reduction kinetics distinguish bacteria harboring typical versus atypical NosZ.</title>
        <authorList>
            <person name="Yoon S."/>
            <person name="Nissen S."/>
            <person name="Park D."/>
            <person name="Sanford R.A."/>
            <person name="Loeffler F.E."/>
        </authorList>
    </citation>
    <scope>NUCLEOTIDE SEQUENCE [LARGE SCALE GENOMIC DNA]</scope>
    <source>
        <strain evidence="1 2">ATCC BAA-841</strain>
    </source>
</reference>
<dbReference type="Proteomes" id="UP000070186">
    <property type="component" value="Unassembled WGS sequence"/>
</dbReference>
<dbReference type="Pfam" id="PF09867">
    <property type="entry name" value="TagF_N"/>
    <property type="match status" value="1"/>
</dbReference>
<name>A0A133XLK5_9RHOO</name>
<dbReference type="InterPro" id="IPR017748">
    <property type="entry name" value="TagF"/>
</dbReference>
<dbReference type="STRING" id="281362.AT959_05670"/>
<sequence length="327" mass="35454">MSNSIAASATCFGKIPSRGDFVKGTGQHQLINLLDRWISQTMERWSEDPRWKIDYDNACSVDFAFIGAKSRLSVVGHLKPSADSSGRRFPFITAATVERDDSLMFRCAPAGLELALGALAKTCNSGVEGAEIGLLQAELEAMNCAGGFELAIQADPLGNFVRRTTIDSLAGMLEATGVEAIRRIILAIGLLMRPVLGQGIVSVEKDIVLPLPSDGQQRNLVAGLWLYLVSAFLRKTSVEIQLLIEHRSKAPHLILGFNGASPATLLAALSPETVKEKIISLIDPEWIDDQPDLTNDYGVAKLSAYLAQPHIPLELAINTFREVFLGE</sequence>
<evidence type="ECO:0000313" key="1">
    <source>
        <dbReference type="EMBL" id="KXB31832.1"/>
    </source>
</evidence>
<dbReference type="NCBIfam" id="TIGR03373">
    <property type="entry name" value="VI_minor_4"/>
    <property type="match status" value="1"/>
</dbReference>